<evidence type="ECO:0000256" key="1">
    <source>
        <dbReference type="SAM" id="Phobius"/>
    </source>
</evidence>
<keyword evidence="1" id="KW-0472">Membrane</keyword>
<dbReference type="Proteomes" id="UP000299102">
    <property type="component" value="Unassembled WGS sequence"/>
</dbReference>
<accession>A0A4C1YRS0</accession>
<keyword evidence="2" id="KW-0645">Protease</keyword>
<dbReference type="EMBL" id="BGZK01001393">
    <property type="protein sequence ID" value="GBP78946.1"/>
    <property type="molecule type" value="Genomic_DNA"/>
</dbReference>
<dbReference type="STRING" id="151549.A0A4C1YRS0"/>
<sequence>MLTHGASNALVTCVRLRVSMGNGDRLLSDDLHPRLTLKNVIKYNLIYSIALSTGETGTGGIPIALLVIVAVLALIVTSVVLLTPPDEGPRVKGRKLRIKDLMNEELVPLRWNGTWISGYGRIINLACTSPKGLVDAVIAPGTRNTYVYGYDNLDDTSSTGWYSNLLRALLRYRTFTVMSQTIPVIAC</sequence>
<keyword evidence="3" id="KW-1185">Reference proteome</keyword>
<evidence type="ECO:0000313" key="2">
    <source>
        <dbReference type="EMBL" id="GBP78946.1"/>
    </source>
</evidence>
<keyword evidence="1" id="KW-1133">Transmembrane helix</keyword>
<keyword evidence="2" id="KW-0031">Aminopeptidase</keyword>
<dbReference type="OrthoDB" id="6628750at2759"/>
<comment type="caution">
    <text evidence="2">The sequence shown here is derived from an EMBL/GenBank/DDBJ whole genome shotgun (WGS) entry which is preliminary data.</text>
</comment>
<dbReference type="GO" id="GO:0004177">
    <property type="term" value="F:aminopeptidase activity"/>
    <property type="evidence" value="ECO:0007669"/>
    <property type="project" value="UniProtKB-KW"/>
</dbReference>
<dbReference type="AlphaFoldDB" id="A0A4C1YRS0"/>
<organism evidence="2 3">
    <name type="scientific">Eumeta variegata</name>
    <name type="common">Bagworm moth</name>
    <name type="synonym">Eumeta japonica</name>
    <dbReference type="NCBI Taxonomy" id="151549"/>
    <lineage>
        <taxon>Eukaryota</taxon>
        <taxon>Metazoa</taxon>
        <taxon>Ecdysozoa</taxon>
        <taxon>Arthropoda</taxon>
        <taxon>Hexapoda</taxon>
        <taxon>Insecta</taxon>
        <taxon>Pterygota</taxon>
        <taxon>Neoptera</taxon>
        <taxon>Endopterygota</taxon>
        <taxon>Lepidoptera</taxon>
        <taxon>Glossata</taxon>
        <taxon>Ditrysia</taxon>
        <taxon>Tineoidea</taxon>
        <taxon>Psychidae</taxon>
        <taxon>Oiketicinae</taxon>
        <taxon>Eumeta</taxon>
    </lineage>
</organism>
<reference evidence="2 3" key="1">
    <citation type="journal article" date="2019" name="Commun. Biol.">
        <title>The bagworm genome reveals a unique fibroin gene that provides high tensile strength.</title>
        <authorList>
            <person name="Kono N."/>
            <person name="Nakamura H."/>
            <person name="Ohtoshi R."/>
            <person name="Tomita M."/>
            <person name="Numata K."/>
            <person name="Arakawa K."/>
        </authorList>
    </citation>
    <scope>NUCLEOTIDE SEQUENCE [LARGE SCALE GENOMIC DNA]</scope>
</reference>
<feature type="transmembrane region" description="Helical" evidence="1">
    <location>
        <begin position="61"/>
        <end position="82"/>
    </location>
</feature>
<keyword evidence="2" id="KW-0378">Hydrolase</keyword>
<proteinExistence type="predicted"/>
<name>A0A4C1YRS0_EUMVA</name>
<keyword evidence="1" id="KW-0812">Transmembrane</keyword>
<protein>
    <submittedName>
        <fullName evidence="2">Dipeptidyl aminopeptidase-like protein 6</fullName>
    </submittedName>
</protein>
<gene>
    <name evidence="2" type="primary">DPP6</name>
    <name evidence="2" type="ORF">EVAR_57897_1</name>
</gene>
<evidence type="ECO:0000313" key="3">
    <source>
        <dbReference type="Proteomes" id="UP000299102"/>
    </source>
</evidence>